<feature type="binding site" evidence="5">
    <location>
        <position position="26"/>
    </location>
    <ligand>
        <name>Mg(2+)</name>
        <dbReference type="ChEBI" id="CHEBI:18420"/>
    </ligand>
</feature>
<keyword evidence="5" id="KW-0479">Metal-binding</keyword>
<dbReference type="Pfam" id="PF00817">
    <property type="entry name" value="IMS"/>
    <property type="match status" value="1"/>
</dbReference>
<keyword evidence="5" id="KW-0235">DNA replication</keyword>
<dbReference type="Proteomes" id="UP000304148">
    <property type="component" value="Chromosome"/>
</dbReference>
<dbReference type="InterPro" id="IPR024728">
    <property type="entry name" value="PolY_HhH_motif"/>
</dbReference>
<dbReference type="GO" id="GO:0005829">
    <property type="term" value="C:cytosol"/>
    <property type="evidence" value="ECO:0007669"/>
    <property type="project" value="TreeGrafter"/>
</dbReference>
<sequence>MNENETSRDNIQQYYPTKGRVILHLDMNAFYCSVHAAEEPEKYLGKPTAVAGSMELRKGIIVTCSYAARKLGIRTGMHVKQAMRLCPQLIVIRPDFYLYRKYSRAFIDITRSYTPLVEVVSIDECYMDITGSKIFGTPLDIANELQTRIREELSLPCSIGVAPNKLLAKMASDMKKPNGITILRIRDVPQQLWHRPCGELFGIGRKTADKLSRAGIRTIGELAHADEGRLVSLFGIQGHWMKQAAYGLDDGQVKAEREQSKSIGHTTTLPRDVESKEEVRRVLLNLADQVARRIRKQKLMAQTVQLTIRNPDMKTITRSSTLQGPTDDADILLDEAWKLYERHWTSGSPIRLLGITGQNLVAKQEAAVQLDLFDFERQPKREQLIETMDRIRDKYGENAIVTLGMIGDDPSSLLRNHRVRGTSLQTDTLHESGNE</sequence>
<dbReference type="GO" id="GO:0006261">
    <property type="term" value="P:DNA-templated DNA replication"/>
    <property type="evidence" value="ECO:0007669"/>
    <property type="project" value="UniProtKB-UniRule"/>
</dbReference>
<comment type="catalytic activity">
    <reaction evidence="5">
        <text>DNA(n) + a 2'-deoxyribonucleoside 5'-triphosphate = DNA(n+1) + diphosphate</text>
        <dbReference type="Rhea" id="RHEA:22508"/>
        <dbReference type="Rhea" id="RHEA-COMP:17339"/>
        <dbReference type="Rhea" id="RHEA-COMP:17340"/>
        <dbReference type="ChEBI" id="CHEBI:33019"/>
        <dbReference type="ChEBI" id="CHEBI:61560"/>
        <dbReference type="ChEBI" id="CHEBI:173112"/>
        <dbReference type="EC" id="2.7.7.7"/>
    </reaction>
</comment>
<dbReference type="GO" id="GO:0003887">
    <property type="term" value="F:DNA-directed DNA polymerase activity"/>
    <property type="evidence" value="ECO:0007669"/>
    <property type="project" value="UniProtKB-UniRule"/>
</dbReference>
<dbReference type="InterPro" id="IPR043502">
    <property type="entry name" value="DNA/RNA_pol_sf"/>
</dbReference>
<comment type="similarity">
    <text evidence="1 5">Belongs to the DNA polymerase type-Y family.</text>
</comment>
<dbReference type="EMBL" id="LS992241">
    <property type="protein sequence ID" value="SYX85185.1"/>
    <property type="molecule type" value="Genomic_DNA"/>
</dbReference>
<protein>
    <recommendedName>
        <fullName evidence="5">DNA polymerase IV</fullName>
        <shortName evidence="5">Pol IV</shortName>
        <ecNumber evidence="5">2.7.7.7</ecNumber>
    </recommendedName>
</protein>
<dbReference type="Gene3D" id="3.40.1170.60">
    <property type="match status" value="1"/>
</dbReference>
<reference evidence="8" key="1">
    <citation type="submission" date="2018-08" db="EMBL/GenBank/DDBJ databases">
        <authorList>
            <person name="Chevrot R."/>
        </authorList>
    </citation>
    <scope>NUCLEOTIDE SEQUENCE [LARGE SCALE GENOMIC DNA]</scope>
</reference>
<evidence type="ECO:0000256" key="5">
    <source>
        <dbReference type="HAMAP-Rule" id="MF_01113"/>
    </source>
</evidence>
<gene>
    <name evidence="5 7" type="primary">dinB</name>
    <name evidence="7" type="ORF">PBLR_13607</name>
</gene>
<comment type="subunit">
    <text evidence="5">Monomer.</text>
</comment>
<evidence type="ECO:0000256" key="2">
    <source>
        <dbReference type="ARBA" id="ARBA00022457"/>
    </source>
</evidence>
<dbReference type="InterPro" id="IPR022880">
    <property type="entry name" value="DNApol_IV"/>
</dbReference>
<evidence type="ECO:0000313" key="7">
    <source>
        <dbReference type="EMBL" id="SYX85185.1"/>
    </source>
</evidence>
<keyword evidence="3 5" id="KW-0548">Nucleotidyltransferase</keyword>
<proteinExistence type="inferred from homology"/>
<dbReference type="PANTHER" id="PTHR11076:SF33">
    <property type="entry name" value="DNA POLYMERASE KAPPA"/>
    <property type="match status" value="1"/>
</dbReference>
<dbReference type="Gene3D" id="3.30.70.270">
    <property type="match status" value="1"/>
</dbReference>
<dbReference type="PANTHER" id="PTHR11076">
    <property type="entry name" value="DNA REPAIR POLYMERASE UMUC / TRANSFERASE FAMILY MEMBER"/>
    <property type="match status" value="1"/>
</dbReference>
<keyword evidence="5" id="KW-0238">DNA-binding</keyword>
<comment type="function">
    <text evidence="5">Poorly processive, error-prone DNA polymerase involved in untargeted mutagenesis. Copies undamaged DNA at stalled replication forks, which arise in vivo from mismatched or misaligned primer ends. These misaligned primers can be extended by PolIV. Exhibits no 3'-5' exonuclease (proofreading) activity. May be involved in translesional synthesis, in conjunction with the beta clamp from PolIII.</text>
</comment>
<keyword evidence="5" id="KW-0234">DNA repair</keyword>
<keyword evidence="2 5" id="KW-0515">Mutator protein</keyword>
<dbReference type="NCBIfam" id="NF002492">
    <property type="entry name" value="PRK01810.1"/>
    <property type="match status" value="1"/>
</dbReference>
<evidence type="ECO:0000256" key="3">
    <source>
        <dbReference type="ARBA" id="ARBA00022695"/>
    </source>
</evidence>
<keyword evidence="5" id="KW-0227">DNA damage</keyword>
<name>A0A383RDJ5_PAEAL</name>
<keyword evidence="5" id="KW-0963">Cytoplasm</keyword>
<dbReference type="NCBIfam" id="NF002677">
    <property type="entry name" value="PRK02406.1"/>
    <property type="match status" value="1"/>
</dbReference>
<dbReference type="Gene3D" id="3.30.1490.100">
    <property type="entry name" value="DNA polymerase, Y-family, little finger domain"/>
    <property type="match status" value="1"/>
</dbReference>
<dbReference type="InterPro" id="IPR043128">
    <property type="entry name" value="Rev_trsase/Diguanyl_cyclase"/>
</dbReference>
<dbReference type="InterPro" id="IPR001126">
    <property type="entry name" value="UmuC"/>
</dbReference>
<dbReference type="CDD" id="cd03586">
    <property type="entry name" value="PolY_Pol_IV_kappa"/>
    <property type="match status" value="1"/>
</dbReference>
<comment type="subcellular location">
    <subcellularLocation>
        <location evidence="5">Cytoplasm</location>
    </subcellularLocation>
</comment>
<accession>A0A383RDJ5</accession>
<dbReference type="Pfam" id="PF11798">
    <property type="entry name" value="IMS_HHH"/>
    <property type="match status" value="1"/>
</dbReference>
<dbReference type="RefSeq" id="WP_138186893.1">
    <property type="nucleotide sequence ID" value="NZ_LS992241.1"/>
</dbReference>
<keyword evidence="4 5" id="KW-0239">DNA-directed DNA polymerase</keyword>
<evidence type="ECO:0000256" key="4">
    <source>
        <dbReference type="ARBA" id="ARBA00022932"/>
    </source>
</evidence>
<feature type="site" description="Substrate discrimination" evidence="5">
    <location>
        <position position="31"/>
    </location>
</feature>
<dbReference type="GO" id="GO:0003684">
    <property type="term" value="F:damaged DNA binding"/>
    <property type="evidence" value="ECO:0007669"/>
    <property type="project" value="InterPro"/>
</dbReference>
<evidence type="ECO:0000259" key="6">
    <source>
        <dbReference type="PROSITE" id="PS50173"/>
    </source>
</evidence>
<dbReference type="PROSITE" id="PS50173">
    <property type="entry name" value="UMUC"/>
    <property type="match status" value="1"/>
</dbReference>
<dbReference type="Pfam" id="PF11799">
    <property type="entry name" value="IMS_C"/>
    <property type="match status" value="1"/>
</dbReference>
<evidence type="ECO:0000313" key="8">
    <source>
        <dbReference type="Proteomes" id="UP000304148"/>
    </source>
</evidence>
<dbReference type="NCBIfam" id="NF002848">
    <property type="entry name" value="PRK03103.1"/>
    <property type="match status" value="1"/>
</dbReference>
<dbReference type="HAMAP" id="MF_01113">
    <property type="entry name" value="DNApol_IV"/>
    <property type="match status" value="1"/>
</dbReference>
<dbReference type="InterPro" id="IPR050116">
    <property type="entry name" value="DNA_polymerase-Y"/>
</dbReference>
<comment type="cofactor">
    <cofactor evidence="5">
        <name>Mg(2+)</name>
        <dbReference type="ChEBI" id="CHEBI:18420"/>
    </cofactor>
    <text evidence="5">Binds 2 magnesium ions per subunit.</text>
</comment>
<dbReference type="GO" id="GO:0009432">
    <property type="term" value="P:SOS response"/>
    <property type="evidence" value="ECO:0007669"/>
    <property type="project" value="TreeGrafter"/>
</dbReference>
<feature type="domain" description="UmuC" evidence="6">
    <location>
        <begin position="22"/>
        <end position="204"/>
    </location>
</feature>
<dbReference type="GO" id="GO:0042276">
    <property type="term" value="P:error-prone translesion synthesis"/>
    <property type="evidence" value="ECO:0007669"/>
    <property type="project" value="TreeGrafter"/>
</dbReference>
<dbReference type="SUPFAM" id="SSF56672">
    <property type="entry name" value="DNA/RNA polymerases"/>
    <property type="match status" value="1"/>
</dbReference>
<dbReference type="EC" id="2.7.7.7" evidence="5"/>
<dbReference type="SUPFAM" id="SSF100879">
    <property type="entry name" value="Lesion bypass DNA polymerase (Y-family), little finger domain"/>
    <property type="match status" value="1"/>
</dbReference>
<keyword evidence="5 7" id="KW-0808">Transferase</keyword>
<organism evidence="7 8">
    <name type="scientific">Paenibacillus alvei</name>
    <name type="common">Bacillus alvei</name>
    <dbReference type="NCBI Taxonomy" id="44250"/>
    <lineage>
        <taxon>Bacteria</taxon>
        <taxon>Bacillati</taxon>
        <taxon>Bacillota</taxon>
        <taxon>Bacilli</taxon>
        <taxon>Bacillales</taxon>
        <taxon>Paenibacillaceae</taxon>
        <taxon>Paenibacillus</taxon>
    </lineage>
</organism>
<dbReference type="Gene3D" id="1.10.150.20">
    <property type="entry name" value="5' to 3' exonuclease, C-terminal subdomain"/>
    <property type="match status" value="1"/>
</dbReference>
<feature type="binding site" evidence="5">
    <location>
        <position position="123"/>
    </location>
    <ligand>
        <name>Mg(2+)</name>
        <dbReference type="ChEBI" id="CHEBI:18420"/>
    </ligand>
</feature>
<dbReference type="InterPro" id="IPR017961">
    <property type="entry name" value="DNA_pol_Y-fam_little_finger"/>
</dbReference>
<feature type="active site" evidence="5">
    <location>
        <position position="124"/>
    </location>
</feature>
<evidence type="ECO:0000256" key="1">
    <source>
        <dbReference type="ARBA" id="ARBA00010945"/>
    </source>
</evidence>
<dbReference type="GO" id="GO:0000287">
    <property type="term" value="F:magnesium ion binding"/>
    <property type="evidence" value="ECO:0007669"/>
    <property type="project" value="UniProtKB-UniRule"/>
</dbReference>
<keyword evidence="5" id="KW-0460">Magnesium</keyword>
<dbReference type="GO" id="GO:0006281">
    <property type="term" value="P:DNA repair"/>
    <property type="evidence" value="ECO:0007669"/>
    <property type="project" value="UniProtKB-UniRule"/>
</dbReference>
<dbReference type="InterPro" id="IPR036775">
    <property type="entry name" value="DNA_pol_Y-fam_lit_finger_sf"/>
</dbReference>
<dbReference type="AlphaFoldDB" id="A0A383RDJ5"/>